<name>A0A8D8WWH0_9HEMI</name>
<accession>A0A8D8WWH0</accession>
<dbReference type="EMBL" id="HBUF01235626">
    <property type="protein sequence ID" value="CAG6675107.1"/>
    <property type="molecule type" value="Transcribed_RNA"/>
</dbReference>
<reference evidence="1" key="1">
    <citation type="submission" date="2021-05" db="EMBL/GenBank/DDBJ databases">
        <authorList>
            <person name="Alioto T."/>
            <person name="Alioto T."/>
            <person name="Gomez Garrido J."/>
        </authorList>
    </citation>
    <scope>NUCLEOTIDE SEQUENCE</scope>
</reference>
<proteinExistence type="predicted"/>
<sequence length="122" mass="13993">MNTSVCKPSFESVKRLVKSRSKENYNKWIRAESQGKKWQALVKNPDIIPNLPRKASVANFRLLTGHDYLSQHLHRIGIKDSPNCPLCPLNSPMNQSHLNSCPAMEASSTIEEKYWDARRKMV</sequence>
<evidence type="ECO:0000313" key="1">
    <source>
        <dbReference type="EMBL" id="CAG6675107.1"/>
    </source>
</evidence>
<evidence type="ECO:0008006" key="2">
    <source>
        <dbReference type="Google" id="ProtNLM"/>
    </source>
</evidence>
<organism evidence="1">
    <name type="scientific">Cacopsylla melanoneura</name>
    <dbReference type="NCBI Taxonomy" id="428564"/>
    <lineage>
        <taxon>Eukaryota</taxon>
        <taxon>Metazoa</taxon>
        <taxon>Ecdysozoa</taxon>
        <taxon>Arthropoda</taxon>
        <taxon>Hexapoda</taxon>
        <taxon>Insecta</taxon>
        <taxon>Pterygota</taxon>
        <taxon>Neoptera</taxon>
        <taxon>Paraneoptera</taxon>
        <taxon>Hemiptera</taxon>
        <taxon>Sternorrhyncha</taxon>
        <taxon>Psylloidea</taxon>
        <taxon>Psyllidae</taxon>
        <taxon>Psyllinae</taxon>
        <taxon>Cacopsylla</taxon>
    </lineage>
</organism>
<dbReference type="AlphaFoldDB" id="A0A8D8WWH0"/>
<protein>
    <recommendedName>
        <fullName evidence="2">Reverse transcriptase</fullName>
    </recommendedName>
</protein>